<dbReference type="SMART" id="SM00327">
    <property type="entry name" value="VWA"/>
    <property type="match status" value="1"/>
</dbReference>
<evidence type="ECO:0000259" key="1">
    <source>
        <dbReference type="PROSITE" id="PS50234"/>
    </source>
</evidence>
<dbReference type="HOGENOM" id="CLU_476279_0_0_3"/>
<dbReference type="InParanoid" id="Q7NFR7"/>
<dbReference type="Gene3D" id="3.40.190.10">
    <property type="entry name" value="Periplasmic binding protein-like II"/>
    <property type="match status" value="1"/>
</dbReference>
<dbReference type="SUPFAM" id="SSF53300">
    <property type="entry name" value="vWA-like"/>
    <property type="match status" value="1"/>
</dbReference>
<dbReference type="PhylomeDB" id="Q7NFR7"/>
<dbReference type="EMBL" id="BA000045">
    <property type="protein sequence ID" value="BAC91398.1"/>
    <property type="molecule type" value="Genomic_DNA"/>
</dbReference>
<dbReference type="InterPro" id="IPR036465">
    <property type="entry name" value="vWFA_dom_sf"/>
</dbReference>
<dbReference type="Proteomes" id="UP000000557">
    <property type="component" value="Chromosome"/>
</dbReference>
<reference evidence="2 3" key="2">
    <citation type="journal article" date="2003" name="DNA Res.">
        <title>Complete genome structure of Gloeobacter violaceus PCC 7421, a cyanobacterium that lacks thylakoids (supplement).</title>
        <authorList>
            <person name="Nakamura Y."/>
            <person name="Kaneko T."/>
            <person name="Sato S."/>
            <person name="Mimuro M."/>
            <person name="Miyashita H."/>
            <person name="Tsuchiya T."/>
            <person name="Sasamoto S."/>
            <person name="Watanabe A."/>
            <person name="Kawashima K."/>
            <person name="Kishida Y."/>
            <person name="Kiyokawa C."/>
            <person name="Kohara M."/>
            <person name="Matsumoto M."/>
            <person name="Matsuno A."/>
            <person name="Nakazaki N."/>
            <person name="Shimpo S."/>
            <person name="Takeuchi C."/>
            <person name="Yamada M."/>
            <person name="Tabata S."/>
        </authorList>
    </citation>
    <scope>NUCLEOTIDE SEQUENCE [LARGE SCALE GENOMIC DNA]</scope>
    <source>
        <strain evidence="3">ATCC 29082 / PCC 7421</strain>
    </source>
</reference>
<evidence type="ECO:0000313" key="3">
    <source>
        <dbReference type="Proteomes" id="UP000000557"/>
    </source>
</evidence>
<feature type="domain" description="VWFA" evidence="1">
    <location>
        <begin position="416"/>
        <end position="592"/>
    </location>
</feature>
<dbReference type="STRING" id="251221.gene:10760969"/>
<dbReference type="PROSITE" id="PS50234">
    <property type="entry name" value="VWFA"/>
    <property type="match status" value="1"/>
</dbReference>
<dbReference type="InterPro" id="IPR050934">
    <property type="entry name" value="ITIH"/>
</dbReference>
<evidence type="ECO:0000313" key="2">
    <source>
        <dbReference type="EMBL" id="BAC91398.1"/>
    </source>
</evidence>
<dbReference type="PANTHER" id="PTHR10338">
    <property type="entry name" value="INTER-ALPHA-TRYPSIN INHIBITOR HEAVY CHAIN FAMILY MEMBER"/>
    <property type="match status" value="1"/>
</dbReference>
<gene>
    <name evidence="2" type="ordered locus">gll3457</name>
</gene>
<reference evidence="2 3" key="1">
    <citation type="journal article" date="2003" name="DNA Res.">
        <title>Complete genome structure of Gloeobacter violaceus PCC 7421, a cyanobacterium that lacks thylakoids.</title>
        <authorList>
            <person name="Nakamura Y."/>
            <person name="Kaneko T."/>
            <person name="Sato S."/>
            <person name="Mimuro M."/>
            <person name="Miyashita H."/>
            <person name="Tsuchiya T."/>
            <person name="Sasamoto S."/>
            <person name="Watanabe A."/>
            <person name="Kawashima K."/>
            <person name="Kishida Y."/>
            <person name="Kiyokawa C."/>
            <person name="Kohara M."/>
            <person name="Matsumoto M."/>
            <person name="Matsuno A."/>
            <person name="Nakazaki N."/>
            <person name="Shimpo S."/>
            <person name="Takeuchi C."/>
            <person name="Yamada M."/>
            <person name="Tabata S."/>
        </authorList>
    </citation>
    <scope>NUCLEOTIDE SEQUENCE [LARGE SCALE GENOMIC DNA]</scope>
    <source>
        <strain evidence="3">ATCC 29082 / PCC 7421</strain>
    </source>
</reference>
<dbReference type="InterPro" id="IPR006059">
    <property type="entry name" value="SBP"/>
</dbReference>
<dbReference type="SUPFAM" id="SSF53850">
    <property type="entry name" value="Periplasmic binding protein-like II"/>
    <property type="match status" value="1"/>
</dbReference>
<dbReference type="Gene3D" id="3.40.50.410">
    <property type="entry name" value="von Willebrand factor, type A domain"/>
    <property type="match status" value="1"/>
</dbReference>
<name>Q7NFR7_GLOVI</name>
<dbReference type="Pfam" id="PF00092">
    <property type="entry name" value="VWA"/>
    <property type="match status" value="1"/>
</dbReference>
<dbReference type="eggNOG" id="COG1840">
    <property type="taxonomic scope" value="Bacteria"/>
</dbReference>
<dbReference type="AlphaFoldDB" id="Q7NFR7"/>
<sequence>MVACIAHCASTRIHCTFTFSRELFMSETASTIKRCLAASGILLLIGGCGRDLPNAPADTFSGLNVTVHVGSALGGFCRKAVERFNATRPALADGTPFRASCTAAGSGDVVATFVDLNRQLKAGSIRADDPRFATVLSLDGEIYHSQLIDQIDGLFPGKDYIPAITDAPLLASSPMVLMTRADLAGGLRAQAEPFAALARAKVHRDLAAGAPALPVHFVQTAPTRSNSGLQTLVAQFAAMARKRPEALDAADVARYQDAVKQLQSKVTRYGTSTDSLAQAMARNGPYWASVGSVYEASVIAANGDLGSDEPRFEAVYPKATFTSNMRAILPSGPWVSPQEQAAAEQILAYLRTPESQKLAAEHGLRPGVPGVPLGEKFTAQYGVDPNARYDSLRSPKPEVVAAMLDSWRSYTKKPSLVVLVIDSSGSMKGDKLPAVQQTLQAYIDGLGPKETIALIDFDSDIRDPMLADASPAGRERAERFIAGLEAEGGTRLYDAALYARDWLVKHRRAGAINAVVVLTDGKDDGSTIDLNRLGAELQKSGFSSDERVAFFTVGYGGEGQFNPEALKAIAELNGGYYIEGEPGTVRRLMADLQVEF</sequence>
<dbReference type="EnsemblBacteria" id="BAC91398">
    <property type="protein sequence ID" value="BAC91398"/>
    <property type="gene ID" value="BAC91398"/>
</dbReference>
<dbReference type="eggNOG" id="COG2304">
    <property type="taxonomic scope" value="Bacteria"/>
</dbReference>
<keyword evidence="3" id="KW-1185">Reference proteome</keyword>
<protein>
    <submittedName>
        <fullName evidence="2">Gll3457 protein</fullName>
    </submittedName>
</protein>
<proteinExistence type="predicted"/>
<dbReference type="Pfam" id="PF13416">
    <property type="entry name" value="SBP_bac_8"/>
    <property type="match status" value="1"/>
</dbReference>
<accession>Q7NFR7</accession>
<dbReference type="CDD" id="cd00198">
    <property type="entry name" value="vWFA"/>
    <property type="match status" value="1"/>
</dbReference>
<dbReference type="KEGG" id="gvi:gll3457"/>
<dbReference type="OrthoDB" id="517022at2"/>
<organism evidence="2 3">
    <name type="scientific">Gloeobacter violaceus (strain ATCC 29082 / PCC 7421)</name>
    <dbReference type="NCBI Taxonomy" id="251221"/>
    <lineage>
        <taxon>Bacteria</taxon>
        <taxon>Bacillati</taxon>
        <taxon>Cyanobacteriota</taxon>
        <taxon>Cyanophyceae</taxon>
        <taxon>Gloeobacterales</taxon>
        <taxon>Gloeobacteraceae</taxon>
        <taxon>Gloeobacter</taxon>
    </lineage>
</organism>
<dbReference type="PANTHER" id="PTHR10338:SF108">
    <property type="entry name" value="INTER-ALPHA-TRYPSIN INHIBITOR HEAVY CHAIN H4-LIKE PROTEIN"/>
    <property type="match status" value="1"/>
</dbReference>
<dbReference type="PATRIC" id="fig|251221.4.peg.3489"/>
<dbReference type="InterPro" id="IPR002035">
    <property type="entry name" value="VWF_A"/>
</dbReference>